<keyword evidence="1" id="KW-0732">Signal</keyword>
<organism evidence="2 3">
    <name type="scientific">Maridesulfovibrio ferrireducens</name>
    <dbReference type="NCBI Taxonomy" id="246191"/>
    <lineage>
        <taxon>Bacteria</taxon>
        <taxon>Pseudomonadati</taxon>
        <taxon>Thermodesulfobacteriota</taxon>
        <taxon>Desulfovibrionia</taxon>
        <taxon>Desulfovibrionales</taxon>
        <taxon>Desulfovibrionaceae</taxon>
        <taxon>Maridesulfovibrio</taxon>
    </lineage>
</organism>
<dbReference type="Proteomes" id="UP000199053">
    <property type="component" value="Unassembled WGS sequence"/>
</dbReference>
<protein>
    <recommendedName>
        <fullName evidence="4">Tetratricopeptide repeat-containing protein</fullName>
    </recommendedName>
</protein>
<evidence type="ECO:0008006" key="4">
    <source>
        <dbReference type="Google" id="ProtNLM"/>
    </source>
</evidence>
<dbReference type="SUPFAM" id="SSF48452">
    <property type="entry name" value="TPR-like"/>
    <property type="match status" value="1"/>
</dbReference>
<gene>
    <name evidence="2" type="ORF">SAMN05660337_3224</name>
</gene>
<sequence length="455" mass="51021">MTGRGKLRSLFLLAVMFVVAFPSVTMAQQAPLKVFELAGLYQSSLKDKSSGWYSLTDYVVFIADLERKDRSNSVRDMRAKTMLKVGELMRSWSASECGKVQCDLSRWPERSRKILQAYLEKKIQTPSFAQFHGHVVENAPVKQRYRYAFAVPVVELKQFCAQLKQVSADPMRVFSQVLEDALKHENYSLAATLFFDAGLPHLASLAIQEGLSEEFCMDNYSFKPSPLAQRNALKELLDGKMNIEAKNLHKLPGSYEILSMMAERSMNTQPERSFSLLGLSLPASGNNYPDVLDTMNSLTGGSSMVPPKWQSIGGETVKMSMSSVGNLRFGEGVSAFDDGYFKQAVKLFRSHGDKNKIKKLLIQAADKTPANPKVWDYLGAILKADNKWAQASVVYLQLLQIREFDSEAMGHLAECYSQMGRTESASVIADFMFYSGRVGENKILKRITQQIRGKQ</sequence>
<dbReference type="OrthoDB" id="5440861at2"/>
<evidence type="ECO:0000256" key="1">
    <source>
        <dbReference type="SAM" id="SignalP"/>
    </source>
</evidence>
<evidence type="ECO:0000313" key="2">
    <source>
        <dbReference type="EMBL" id="SDL53476.1"/>
    </source>
</evidence>
<accession>A0A1G9KV38</accession>
<keyword evidence="3" id="KW-1185">Reference proteome</keyword>
<feature type="signal peptide" evidence="1">
    <location>
        <begin position="1"/>
        <end position="27"/>
    </location>
</feature>
<reference evidence="3" key="1">
    <citation type="submission" date="2016-10" db="EMBL/GenBank/DDBJ databases">
        <authorList>
            <person name="Varghese N."/>
            <person name="Submissions S."/>
        </authorList>
    </citation>
    <scope>NUCLEOTIDE SEQUENCE [LARGE SCALE GENOMIC DNA]</scope>
    <source>
        <strain evidence="3">DSM 16995</strain>
    </source>
</reference>
<dbReference type="STRING" id="246191.SAMN05660337_3224"/>
<feature type="chain" id="PRO_5011432826" description="Tetratricopeptide repeat-containing protein" evidence="1">
    <location>
        <begin position="28"/>
        <end position="455"/>
    </location>
</feature>
<dbReference type="InterPro" id="IPR011990">
    <property type="entry name" value="TPR-like_helical_dom_sf"/>
</dbReference>
<dbReference type="EMBL" id="FNGA01000005">
    <property type="protein sequence ID" value="SDL53476.1"/>
    <property type="molecule type" value="Genomic_DNA"/>
</dbReference>
<name>A0A1G9KV38_9BACT</name>
<dbReference type="RefSeq" id="WP_092162914.1">
    <property type="nucleotide sequence ID" value="NZ_FNGA01000005.1"/>
</dbReference>
<dbReference type="Gene3D" id="1.25.40.10">
    <property type="entry name" value="Tetratricopeptide repeat domain"/>
    <property type="match status" value="1"/>
</dbReference>
<dbReference type="AlphaFoldDB" id="A0A1G9KV38"/>
<evidence type="ECO:0000313" key="3">
    <source>
        <dbReference type="Proteomes" id="UP000199053"/>
    </source>
</evidence>
<proteinExistence type="predicted"/>